<evidence type="ECO:0000256" key="3">
    <source>
        <dbReference type="ARBA" id="ARBA00022840"/>
    </source>
</evidence>
<protein>
    <submittedName>
        <fullName evidence="6">PhoH family protein</fullName>
    </submittedName>
</protein>
<keyword evidence="7" id="KW-1185">Reference proteome</keyword>
<dbReference type="InterPro" id="IPR027417">
    <property type="entry name" value="P-loop_NTPase"/>
</dbReference>
<dbReference type="Gene3D" id="3.40.50.300">
    <property type="entry name" value="P-loop containing nucleotide triphosphate hydrolases"/>
    <property type="match status" value="1"/>
</dbReference>
<dbReference type="SMART" id="SM00670">
    <property type="entry name" value="PINc"/>
    <property type="match status" value="1"/>
</dbReference>
<dbReference type="SUPFAM" id="SSF52540">
    <property type="entry name" value="P-loop containing nucleoside triphosphate hydrolases"/>
    <property type="match status" value="1"/>
</dbReference>
<organism evidence="6 7">
    <name type="scientific">Porphyromonas uenonis 60-3</name>
    <dbReference type="NCBI Taxonomy" id="596327"/>
    <lineage>
        <taxon>Bacteria</taxon>
        <taxon>Pseudomonadati</taxon>
        <taxon>Bacteroidota</taxon>
        <taxon>Bacteroidia</taxon>
        <taxon>Bacteroidales</taxon>
        <taxon>Porphyromonadaceae</taxon>
        <taxon>Porphyromonas</taxon>
    </lineage>
</organism>
<evidence type="ECO:0000256" key="4">
    <source>
        <dbReference type="SAM" id="MobiDB-lite"/>
    </source>
</evidence>
<dbReference type="Pfam" id="PF02562">
    <property type="entry name" value="PhoH"/>
    <property type="match status" value="1"/>
</dbReference>
<dbReference type="InterPro" id="IPR051451">
    <property type="entry name" value="PhoH2-like"/>
</dbReference>
<keyword evidence="3" id="KW-0067">ATP-binding</keyword>
<feature type="region of interest" description="Disordered" evidence="4">
    <location>
        <begin position="27"/>
        <end position="46"/>
    </location>
</feature>
<comment type="caution">
    <text evidence="6">The sequence shown here is derived from an EMBL/GenBank/DDBJ whole genome shotgun (WGS) entry which is preliminary data.</text>
</comment>
<gene>
    <name evidence="6" type="ORF">PORUE0001_0825</name>
</gene>
<dbReference type="GO" id="GO:0005829">
    <property type="term" value="C:cytosol"/>
    <property type="evidence" value="ECO:0007669"/>
    <property type="project" value="TreeGrafter"/>
</dbReference>
<dbReference type="AlphaFoldDB" id="C2MC48"/>
<evidence type="ECO:0000313" key="6">
    <source>
        <dbReference type="EMBL" id="EEK16723.1"/>
    </source>
</evidence>
<evidence type="ECO:0000313" key="7">
    <source>
        <dbReference type="Proteomes" id="UP000003303"/>
    </source>
</evidence>
<dbReference type="eggNOG" id="COG1875">
    <property type="taxonomic scope" value="Bacteria"/>
</dbReference>
<dbReference type="OrthoDB" id="9773137at2"/>
<dbReference type="InterPro" id="IPR002716">
    <property type="entry name" value="PIN_dom"/>
</dbReference>
<dbReference type="CDD" id="cd09883">
    <property type="entry name" value="PIN_VapC_PhoHL-ATPase"/>
    <property type="match status" value="1"/>
</dbReference>
<dbReference type="Gene3D" id="3.40.50.1010">
    <property type="entry name" value="5'-nuclease"/>
    <property type="match status" value="1"/>
</dbReference>
<dbReference type="InterPro" id="IPR003714">
    <property type="entry name" value="PhoH"/>
</dbReference>
<dbReference type="EMBL" id="ACLR01000170">
    <property type="protein sequence ID" value="EEK16723.1"/>
    <property type="molecule type" value="Genomic_DNA"/>
</dbReference>
<dbReference type="GO" id="GO:0005524">
    <property type="term" value="F:ATP binding"/>
    <property type="evidence" value="ECO:0007669"/>
    <property type="project" value="UniProtKB-KW"/>
</dbReference>
<dbReference type="Pfam" id="PF13638">
    <property type="entry name" value="PIN_4"/>
    <property type="match status" value="1"/>
</dbReference>
<dbReference type="PANTHER" id="PTHR30473:SF2">
    <property type="entry name" value="PIN DOMAIN-CONTAINING PROTEIN"/>
    <property type="match status" value="1"/>
</dbReference>
<evidence type="ECO:0000256" key="1">
    <source>
        <dbReference type="ARBA" id="ARBA00010393"/>
    </source>
</evidence>
<evidence type="ECO:0000256" key="2">
    <source>
        <dbReference type="ARBA" id="ARBA00022741"/>
    </source>
</evidence>
<dbReference type="PANTHER" id="PTHR30473">
    <property type="entry name" value="PROTEIN PHOH"/>
    <property type="match status" value="1"/>
</dbReference>
<accession>C2MC48</accession>
<evidence type="ECO:0000259" key="5">
    <source>
        <dbReference type="SMART" id="SM00670"/>
    </source>
</evidence>
<name>C2MC48_9PORP</name>
<comment type="similarity">
    <text evidence="1">Belongs to the PhoH family.</text>
</comment>
<dbReference type="Proteomes" id="UP000003303">
    <property type="component" value="Unassembled WGS sequence"/>
</dbReference>
<dbReference type="FunFam" id="3.40.50.300:FF:000013">
    <property type="entry name" value="PhoH family ATPase"/>
    <property type="match status" value="1"/>
</dbReference>
<feature type="domain" description="PIN" evidence="5">
    <location>
        <begin position="71"/>
        <end position="200"/>
    </location>
</feature>
<keyword evidence="2" id="KW-0547">Nucleotide-binding</keyword>
<sequence>MLVICHKITNFGTSKRQARKYELEEQTNMPTAKKKTTSATTERKETISKRPFKMKPRAKATSPATVLSHSKNFVLDTNVILHDYECLDKFEDNDIYLPIVVLEELDKFKKGSDQINFNARAFVRKLDELAGADFFEHGADLGEGRGRLYVYLGNKPHERVAHAFGENIPDHKILSATLHIAEANPSERTILVSKDINLRMKAKSLGIPVEDYFNDKVPTFDLFDQAQPTFEGIDAELINRLYDNEQGISLDELDFGSKIQPNECFVLKSDQSSVLVRYNPFEAMVRRVDKYTHMGITPRNAEQAFAFDVLMDPNVLLVALSGKAGTGKTLLALAAALDQADHYGQIMLARPIVALANKDLGALPGTEQEKVRPYMQPLFDNLNVIKSQMKGGKQQAELEKLQQDNKLIIEALAYLRGRSLADAIVIVDEAQNLTPHEVKTIITRAGEGTKMIFCGDVDQIDSPYLDSQSNGLAYMIDRMRGETLFAHVNLIKGERSELSELASHLL</sequence>
<proteinExistence type="inferred from homology"/>
<dbReference type="STRING" id="596327.PORUE0001_0825"/>
<reference evidence="6 7" key="1">
    <citation type="submission" date="2009-04" db="EMBL/GenBank/DDBJ databases">
        <authorList>
            <person name="Sebastian Y."/>
            <person name="Madupu R."/>
            <person name="Durkin A.S."/>
            <person name="Torralba M."/>
            <person name="Methe B."/>
            <person name="Sutton G.G."/>
            <person name="Strausberg R.L."/>
            <person name="Nelson K.E."/>
        </authorList>
    </citation>
    <scope>NUCLEOTIDE SEQUENCE [LARGE SCALE GENOMIC DNA]</scope>
    <source>
        <strain evidence="6 7">60-3</strain>
    </source>
</reference>